<evidence type="ECO:0000313" key="2">
    <source>
        <dbReference type="EMBL" id="RXK86356.1"/>
    </source>
</evidence>
<dbReference type="Pfam" id="PF00117">
    <property type="entry name" value="GATase"/>
    <property type="match status" value="1"/>
</dbReference>
<gene>
    <name evidence="2" type="ORF">ESB13_06005</name>
</gene>
<sequence>MEVRIALLDLYNGQANEGMRCLRAIVNEWAEKNNFQLVLNEYDVRRKIQLPGLSYQIYISSGGPGSPLTTNEAWEKAYFNWLHTVETYNLNRDILPAKHVFLICHSFQLACRHYELATVCKRHSEAFGVFPVHPTEAGKNDKLLEELADPFYAMDSRLYQVISPDAEKMKNMGAAVLAIEKERPHVPYERALMAIRFSPYCVGTQFHPEADAEGMSRYLLRSDKKKKIIETYGQEKWQSMVTQLDDPDKIRWTYDHLLSVFLDQAIANHL</sequence>
<name>A0A4V1MAM1_9BACT</name>
<dbReference type="Gene3D" id="3.40.50.880">
    <property type="match status" value="1"/>
</dbReference>
<dbReference type="InterPro" id="IPR017926">
    <property type="entry name" value="GATASE"/>
</dbReference>
<dbReference type="Proteomes" id="UP000290545">
    <property type="component" value="Unassembled WGS sequence"/>
</dbReference>
<dbReference type="RefSeq" id="WP_129002106.1">
    <property type="nucleotide sequence ID" value="NZ_SDHZ01000001.1"/>
</dbReference>
<dbReference type="AlphaFoldDB" id="A0A4V1MAM1"/>
<dbReference type="OrthoDB" id="639921at2"/>
<dbReference type="EMBL" id="SDHZ01000001">
    <property type="protein sequence ID" value="RXK86356.1"/>
    <property type="molecule type" value="Genomic_DNA"/>
</dbReference>
<comment type="caution">
    <text evidence="2">The sequence shown here is derived from an EMBL/GenBank/DDBJ whole genome shotgun (WGS) entry which is preliminary data.</text>
</comment>
<protein>
    <submittedName>
        <fullName evidence="2">GMP synthase</fullName>
    </submittedName>
</protein>
<accession>A0A4V1MAM1</accession>
<evidence type="ECO:0000313" key="3">
    <source>
        <dbReference type="Proteomes" id="UP000290545"/>
    </source>
</evidence>
<proteinExistence type="predicted"/>
<keyword evidence="3" id="KW-1185">Reference proteome</keyword>
<organism evidence="2 3">
    <name type="scientific">Filimonas effusa</name>
    <dbReference type="NCBI Taxonomy" id="2508721"/>
    <lineage>
        <taxon>Bacteria</taxon>
        <taxon>Pseudomonadati</taxon>
        <taxon>Bacteroidota</taxon>
        <taxon>Chitinophagia</taxon>
        <taxon>Chitinophagales</taxon>
        <taxon>Chitinophagaceae</taxon>
        <taxon>Filimonas</taxon>
    </lineage>
</organism>
<dbReference type="SUPFAM" id="SSF52317">
    <property type="entry name" value="Class I glutamine amidotransferase-like"/>
    <property type="match status" value="1"/>
</dbReference>
<feature type="domain" description="Glutamine amidotransferase" evidence="1">
    <location>
        <begin position="31"/>
        <end position="220"/>
    </location>
</feature>
<reference evidence="2 3" key="1">
    <citation type="submission" date="2019-01" db="EMBL/GenBank/DDBJ databases">
        <title>Filimonas sp. strain TTM-71.</title>
        <authorList>
            <person name="Chen W.-M."/>
        </authorList>
    </citation>
    <scope>NUCLEOTIDE SEQUENCE [LARGE SCALE GENOMIC DNA]</scope>
    <source>
        <strain evidence="2 3">TTM-71</strain>
    </source>
</reference>
<dbReference type="InterPro" id="IPR029062">
    <property type="entry name" value="Class_I_gatase-like"/>
</dbReference>
<evidence type="ECO:0000259" key="1">
    <source>
        <dbReference type="Pfam" id="PF00117"/>
    </source>
</evidence>